<reference evidence="8" key="1">
    <citation type="journal article" date="2021" name="Proc. Natl. Acad. Sci. U.S.A.">
        <title>Global biogeography of chemosynthetic symbionts reveals both localized and globally distributed symbiont groups. .</title>
        <authorList>
            <person name="Osvatic J.T."/>
            <person name="Wilkins L.G.E."/>
            <person name="Leibrecht L."/>
            <person name="Leray M."/>
            <person name="Zauner S."/>
            <person name="Polzin J."/>
            <person name="Camacho Y."/>
            <person name="Gros O."/>
            <person name="van Gils J.A."/>
            <person name="Eisen J.A."/>
            <person name="Petersen J.M."/>
            <person name="Yuen B."/>
        </authorList>
    </citation>
    <scope>NUCLEOTIDE SEQUENCE</scope>
    <source>
        <strain evidence="8">MAGL173</strain>
    </source>
</reference>
<accession>A0A9E4N2Z7</accession>
<name>A0A9E4N2Z7_9GAMM</name>
<dbReference type="Pfam" id="PF04542">
    <property type="entry name" value="Sigma70_r2"/>
    <property type="match status" value="1"/>
</dbReference>
<dbReference type="GO" id="GO:0016987">
    <property type="term" value="F:sigma factor activity"/>
    <property type="evidence" value="ECO:0007669"/>
    <property type="project" value="UniProtKB-KW"/>
</dbReference>
<dbReference type="InterPro" id="IPR039425">
    <property type="entry name" value="RNA_pol_sigma-70-like"/>
</dbReference>
<dbReference type="Pfam" id="PF08281">
    <property type="entry name" value="Sigma70_r4_2"/>
    <property type="match status" value="1"/>
</dbReference>
<dbReference type="SUPFAM" id="SSF88659">
    <property type="entry name" value="Sigma3 and sigma4 domains of RNA polymerase sigma factors"/>
    <property type="match status" value="1"/>
</dbReference>
<organism evidence="8 9">
    <name type="scientific">Candidatus Thiodiazotropha lotti</name>
    <dbReference type="NCBI Taxonomy" id="2792787"/>
    <lineage>
        <taxon>Bacteria</taxon>
        <taxon>Pseudomonadati</taxon>
        <taxon>Pseudomonadota</taxon>
        <taxon>Gammaproteobacteria</taxon>
        <taxon>Chromatiales</taxon>
        <taxon>Sedimenticolaceae</taxon>
        <taxon>Candidatus Thiodiazotropha</taxon>
    </lineage>
</organism>
<dbReference type="PANTHER" id="PTHR43133">
    <property type="entry name" value="RNA POLYMERASE ECF-TYPE SIGMA FACTO"/>
    <property type="match status" value="1"/>
</dbReference>
<evidence type="ECO:0000259" key="7">
    <source>
        <dbReference type="Pfam" id="PF08281"/>
    </source>
</evidence>
<keyword evidence="4" id="KW-0238">DNA-binding</keyword>
<dbReference type="Proteomes" id="UP000886687">
    <property type="component" value="Unassembled WGS sequence"/>
</dbReference>
<evidence type="ECO:0000256" key="2">
    <source>
        <dbReference type="ARBA" id="ARBA00023015"/>
    </source>
</evidence>
<keyword evidence="3" id="KW-0731">Sigma factor</keyword>
<protein>
    <submittedName>
        <fullName evidence="8">Sigma-70 family RNA polymerase sigma factor</fullName>
    </submittedName>
</protein>
<evidence type="ECO:0000256" key="4">
    <source>
        <dbReference type="ARBA" id="ARBA00023125"/>
    </source>
</evidence>
<comment type="caution">
    <text evidence="8">The sequence shown here is derived from an EMBL/GenBank/DDBJ whole genome shotgun (WGS) entry which is preliminary data.</text>
</comment>
<dbReference type="Gene3D" id="1.10.10.10">
    <property type="entry name" value="Winged helix-like DNA-binding domain superfamily/Winged helix DNA-binding domain"/>
    <property type="match status" value="1"/>
</dbReference>
<dbReference type="GO" id="GO:0003677">
    <property type="term" value="F:DNA binding"/>
    <property type="evidence" value="ECO:0007669"/>
    <property type="project" value="UniProtKB-KW"/>
</dbReference>
<dbReference type="InterPro" id="IPR036388">
    <property type="entry name" value="WH-like_DNA-bd_sf"/>
</dbReference>
<comment type="similarity">
    <text evidence="1">Belongs to the sigma-70 factor family. ECF subfamily.</text>
</comment>
<feature type="domain" description="RNA polymerase sigma-70 region 2" evidence="6">
    <location>
        <begin position="2"/>
        <end position="61"/>
    </location>
</feature>
<evidence type="ECO:0000256" key="5">
    <source>
        <dbReference type="ARBA" id="ARBA00023163"/>
    </source>
</evidence>
<dbReference type="EMBL" id="JAEPDI010000020">
    <property type="protein sequence ID" value="MCG7941119.1"/>
    <property type="molecule type" value="Genomic_DNA"/>
</dbReference>
<dbReference type="AlphaFoldDB" id="A0A9E4N2Z7"/>
<dbReference type="Gene3D" id="1.10.1740.10">
    <property type="match status" value="1"/>
</dbReference>
<evidence type="ECO:0000256" key="3">
    <source>
        <dbReference type="ARBA" id="ARBA00023082"/>
    </source>
</evidence>
<sequence>MLNRLYRYAYALSGNEPGAGDLLQDTVERCLQRPPGALACPEAYARRVMRNRYIDITRRRKASPETGDAHTDAELLAIDTHCLESLTISRDMLQQAWSRLDVFEREILYYWAVEDMTAAQIASTLGSRRGTVLARIHRLRARLRAEFGDDAAAEGVKR</sequence>
<evidence type="ECO:0000256" key="1">
    <source>
        <dbReference type="ARBA" id="ARBA00010641"/>
    </source>
</evidence>
<feature type="domain" description="RNA polymerase sigma factor 70 region 4 type 2" evidence="7">
    <location>
        <begin position="91"/>
        <end position="143"/>
    </location>
</feature>
<gene>
    <name evidence="8" type="ORF">JAZ04_19980</name>
</gene>
<keyword evidence="5" id="KW-0804">Transcription</keyword>
<keyword evidence="2" id="KW-0805">Transcription regulation</keyword>
<dbReference type="InterPro" id="IPR013324">
    <property type="entry name" value="RNA_pol_sigma_r3/r4-like"/>
</dbReference>
<dbReference type="InterPro" id="IPR013325">
    <property type="entry name" value="RNA_pol_sigma_r2"/>
</dbReference>
<evidence type="ECO:0000313" key="8">
    <source>
        <dbReference type="EMBL" id="MCG7941119.1"/>
    </source>
</evidence>
<dbReference type="InterPro" id="IPR007627">
    <property type="entry name" value="RNA_pol_sigma70_r2"/>
</dbReference>
<dbReference type="SUPFAM" id="SSF88946">
    <property type="entry name" value="Sigma2 domain of RNA polymerase sigma factors"/>
    <property type="match status" value="1"/>
</dbReference>
<dbReference type="NCBIfam" id="TIGR02937">
    <property type="entry name" value="sigma70-ECF"/>
    <property type="match status" value="1"/>
</dbReference>
<dbReference type="InterPro" id="IPR013249">
    <property type="entry name" value="RNA_pol_sigma70_r4_t2"/>
</dbReference>
<dbReference type="InterPro" id="IPR014284">
    <property type="entry name" value="RNA_pol_sigma-70_dom"/>
</dbReference>
<evidence type="ECO:0000259" key="6">
    <source>
        <dbReference type="Pfam" id="PF04542"/>
    </source>
</evidence>
<proteinExistence type="inferred from homology"/>
<dbReference type="GO" id="GO:0006352">
    <property type="term" value="P:DNA-templated transcription initiation"/>
    <property type="evidence" value="ECO:0007669"/>
    <property type="project" value="InterPro"/>
</dbReference>
<evidence type="ECO:0000313" key="9">
    <source>
        <dbReference type="Proteomes" id="UP000886687"/>
    </source>
</evidence>
<dbReference type="PANTHER" id="PTHR43133:SF8">
    <property type="entry name" value="RNA POLYMERASE SIGMA FACTOR HI_1459-RELATED"/>
    <property type="match status" value="1"/>
</dbReference>